<dbReference type="EMBL" id="JAWMWH010000001">
    <property type="protein sequence ID" value="MEJ6400325.1"/>
    <property type="molecule type" value="Genomic_DNA"/>
</dbReference>
<sequence>MTKHFPFLDHVVFDNYNLNDHFIDIIGKHNRVQLDNEFEQFQVLLLAKSGQVYALTWGRQPLNHGKSVQRGTDGFKIFAQLIHELSEYVDVSATKFSFRNDNFLYWQIEAANQYDEQQLDAMDLVGKTSLIRDVRIPGSVIKNYQLLYDQQVLMIEYKGFEDYPDLIEDDFIQVEYYVNRISNYLTDADRDIVLAGFISAWNEVVDPIQVLKSGYLSVETEAEYRARLVEFDTNALANKRQASYDAHAKLEKVINESDSEMQFWNDKWYVVSGISRFPLLHEIWLQDKNIN</sequence>
<evidence type="ECO:0000313" key="1">
    <source>
        <dbReference type="EMBL" id="MEJ6400325.1"/>
    </source>
</evidence>
<comment type="caution">
    <text evidence="1">The sequence shown here is derived from an EMBL/GenBank/DDBJ whole genome shotgun (WGS) entry which is preliminary data.</text>
</comment>
<gene>
    <name evidence="1" type="ORF">R4146_03950</name>
</gene>
<dbReference type="Proteomes" id="UP001370590">
    <property type="component" value="Unassembled WGS sequence"/>
</dbReference>
<proteinExistence type="predicted"/>
<organism evidence="1 2">
    <name type="scientific">Nicoliella lavandulae</name>
    <dbReference type="NCBI Taxonomy" id="3082954"/>
    <lineage>
        <taxon>Bacteria</taxon>
        <taxon>Bacillati</taxon>
        <taxon>Bacillota</taxon>
        <taxon>Bacilli</taxon>
        <taxon>Lactobacillales</taxon>
        <taxon>Lactobacillaceae</taxon>
        <taxon>Nicoliella</taxon>
    </lineage>
</organism>
<accession>A0ABU8SK92</accession>
<reference evidence="1 2" key="1">
    <citation type="submission" date="2023-10" db="EMBL/GenBank/DDBJ databases">
        <title>Nicoliella lavandulae sp. nov. isolated from Lavandula angustifolia flowers.</title>
        <authorList>
            <person name="Alcantara C."/>
            <person name="Zuniga M."/>
            <person name="Landete J.M."/>
            <person name="Monedero V."/>
        </authorList>
    </citation>
    <scope>NUCLEOTIDE SEQUENCE [LARGE SCALE GENOMIC DNA]</scope>
    <source>
        <strain evidence="1 2">Es01</strain>
    </source>
</reference>
<name>A0ABU8SK92_9LACO</name>
<keyword evidence="2" id="KW-1185">Reference proteome</keyword>
<protein>
    <submittedName>
        <fullName evidence="1">Uncharacterized protein</fullName>
    </submittedName>
</protein>
<evidence type="ECO:0000313" key="2">
    <source>
        <dbReference type="Proteomes" id="UP001370590"/>
    </source>
</evidence>
<dbReference type="RefSeq" id="WP_339960135.1">
    <property type="nucleotide sequence ID" value="NZ_JAWMWH010000001.1"/>
</dbReference>